<dbReference type="SUPFAM" id="SSF141673">
    <property type="entry name" value="MOSC N-terminal domain-like"/>
    <property type="match status" value="1"/>
</dbReference>
<dbReference type="OMA" id="SECATIY"/>
<dbReference type="GO" id="GO:0030170">
    <property type="term" value="F:pyridoxal phosphate binding"/>
    <property type="evidence" value="ECO:0007669"/>
    <property type="project" value="InterPro"/>
</dbReference>
<dbReference type="STRING" id="400682.A0A1X7VLM0"/>
<evidence type="ECO:0000313" key="3">
    <source>
        <dbReference type="EnsemblMetazoa" id="Aqu2.1.40789_001"/>
    </source>
</evidence>
<feature type="transmembrane region" description="Helical" evidence="1">
    <location>
        <begin position="6"/>
        <end position="31"/>
    </location>
</feature>
<keyword evidence="1" id="KW-0812">Transmembrane</keyword>
<accession>A0A1X7VLM0</accession>
<dbReference type="eggNOG" id="KOG2362">
    <property type="taxonomic scope" value="Eukaryota"/>
</dbReference>
<evidence type="ECO:0000256" key="1">
    <source>
        <dbReference type="SAM" id="Phobius"/>
    </source>
</evidence>
<dbReference type="SUPFAM" id="SSF50800">
    <property type="entry name" value="PK beta-barrel domain-like"/>
    <property type="match status" value="1"/>
</dbReference>
<evidence type="ECO:0000313" key="4">
    <source>
        <dbReference type="Proteomes" id="UP000007879"/>
    </source>
</evidence>
<reference evidence="3" key="2">
    <citation type="submission" date="2017-05" db="UniProtKB">
        <authorList>
            <consortium name="EnsemblMetazoa"/>
        </authorList>
    </citation>
    <scope>IDENTIFICATION</scope>
</reference>
<evidence type="ECO:0000259" key="2">
    <source>
        <dbReference type="PROSITE" id="PS51340"/>
    </source>
</evidence>
<dbReference type="EnsemblMetazoa" id="Aqu2.1.40789_001">
    <property type="protein sequence ID" value="Aqu2.1.40789_001"/>
    <property type="gene ID" value="Aqu2.1.40789"/>
</dbReference>
<keyword evidence="1" id="KW-0472">Membrane</keyword>
<dbReference type="Pfam" id="PF03473">
    <property type="entry name" value="MOSC"/>
    <property type="match status" value="1"/>
</dbReference>
<reference evidence="4" key="1">
    <citation type="journal article" date="2010" name="Nature">
        <title>The Amphimedon queenslandica genome and the evolution of animal complexity.</title>
        <authorList>
            <person name="Srivastava M."/>
            <person name="Simakov O."/>
            <person name="Chapman J."/>
            <person name="Fahey B."/>
            <person name="Gauthier M.E."/>
            <person name="Mitros T."/>
            <person name="Richards G.S."/>
            <person name="Conaco C."/>
            <person name="Dacre M."/>
            <person name="Hellsten U."/>
            <person name="Larroux C."/>
            <person name="Putnam N.H."/>
            <person name="Stanke M."/>
            <person name="Adamska M."/>
            <person name="Darling A."/>
            <person name="Degnan S.M."/>
            <person name="Oakley T.H."/>
            <person name="Plachetzki D.C."/>
            <person name="Zhai Y."/>
            <person name="Adamski M."/>
            <person name="Calcino A."/>
            <person name="Cummins S.F."/>
            <person name="Goodstein D.M."/>
            <person name="Harris C."/>
            <person name="Jackson D.J."/>
            <person name="Leys S.P."/>
            <person name="Shu S."/>
            <person name="Woodcroft B.J."/>
            <person name="Vervoort M."/>
            <person name="Kosik K.S."/>
            <person name="Manning G."/>
            <person name="Degnan B.M."/>
            <person name="Rokhsar D.S."/>
        </authorList>
    </citation>
    <scope>NUCLEOTIDE SEQUENCE [LARGE SCALE GENOMIC DNA]</scope>
</reference>
<organism evidence="3">
    <name type="scientific">Amphimedon queenslandica</name>
    <name type="common">Sponge</name>
    <dbReference type="NCBI Taxonomy" id="400682"/>
    <lineage>
        <taxon>Eukaryota</taxon>
        <taxon>Metazoa</taxon>
        <taxon>Porifera</taxon>
        <taxon>Demospongiae</taxon>
        <taxon>Heteroscleromorpha</taxon>
        <taxon>Haplosclerida</taxon>
        <taxon>Niphatidae</taxon>
        <taxon>Amphimedon</taxon>
    </lineage>
</organism>
<proteinExistence type="predicted"/>
<dbReference type="Pfam" id="PF03476">
    <property type="entry name" value="MOSC_N"/>
    <property type="match status" value="1"/>
</dbReference>
<dbReference type="InterPro" id="IPR005303">
    <property type="entry name" value="MOCOS_middle"/>
</dbReference>
<dbReference type="KEGG" id="aqu:105316571"/>
<keyword evidence="1" id="KW-1133">Transmembrane helix</keyword>
<dbReference type="PANTHER" id="PTHR14237">
    <property type="entry name" value="MOLYBDOPTERIN COFACTOR SULFURASE MOSC"/>
    <property type="match status" value="1"/>
</dbReference>
<dbReference type="InParanoid" id="A0A1X7VLM0"/>
<dbReference type="EnsemblMetazoa" id="XM_011411566.2">
    <property type="protein sequence ID" value="XP_011409868.1"/>
    <property type="gene ID" value="LOC105316571"/>
</dbReference>
<dbReference type="Proteomes" id="UP000007879">
    <property type="component" value="Unassembled WGS sequence"/>
</dbReference>
<dbReference type="PANTHER" id="PTHR14237:SF19">
    <property type="entry name" value="MITOCHONDRIAL AMIDOXIME REDUCING COMPONENT 1"/>
    <property type="match status" value="1"/>
</dbReference>
<feature type="domain" description="MOSC" evidence="2">
    <location>
        <begin position="185"/>
        <end position="339"/>
    </location>
</feature>
<dbReference type="FunCoup" id="A0A1X7VLM0">
    <property type="interactions" value="58"/>
</dbReference>
<dbReference type="InterPro" id="IPR011037">
    <property type="entry name" value="Pyrv_Knase-like_insert_dom_sf"/>
</dbReference>
<keyword evidence="4" id="KW-1185">Reference proteome</keyword>
<dbReference type="GO" id="GO:0030151">
    <property type="term" value="F:molybdenum ion binding"/>
    <property type="evidence" value="ECO:0007669"/>
    <property type="project" value="InterPro"/>
</dbReference>
<dbReference type="OrthoDB" id="17255at2759"/>
<protein>
    <recommendedName>
        <fullName evidence="2">MOSC domain-containing protein</fullName>
    </recommendedName>
</protein>
<sequence length="340" mass="37441">MSSLSKQSWIIIGTVAAVGAAGLAAVTYWYCSRRKRSRASRPEDFTMPVAIVEQLWLYPLKSAHRLEVNEIECLARGFKNDRCWVVTDKDGRIVYQSKAPVLATVLPLVEENGKNPTLVLNAPGMEAITIEPPSADNPAPVSSVQLFNMTGEAYDVGDAAADWISRLTGIEGCRIKYMSPDQKPRKLVDHHKYSDICQPKDETSFAQFAPVFIASQSSLNKLNAKLAQPVPMTRFRPNIIISGCPPHEEDCWSEIKIGDSCILRGITPGQRCVVTTVDQELGVKSSDGEPLKTLRTYRSYEQVYGVENSRYAGGGPLFGADYGIIAPGNIKVGDRVYIKQ</sequence>
<dbReference type="PROSITE" id="PS51340">
    <property type="entry name" value="MOSC"/>
    <property type="match status" value="1"/>
</dbReference>
<name>A0A1X7VLM0_AMPQE</name>
<dbReference type="AlphaFoldDB" id="A0A1X7VLM0"/>
<dbReference type="GO" id="GO:0003824">
    <property type="term" value="F:catalytic activity"/>
    <property type="evidence" value="ECO:0007669"/>
    <property type="project" value="InterPro"/>
</dbReference>
<dbReference type="InterPro" id="IPR005302">
    <property type="entry name" value="MoCF_Sase_C"/>
</dbReference>
<gene>
    <name evidence="3" type="primary">105316571</name>
</gene>